<evidence type="ECO:0000313" key="2">
    <source>
        <dbReference type="EMBL" id="KAF5890655.1"/>
    </source>
</evidence>
<protein>
    <submittedName>
        <fullName evidence="2">Macrophage mannose receptor 1-like isoform X6</fullName>
    </submittedName>
</protein>
<accession>A0A8J4XAD3</accession>
<evidence type="ECO:0000259" key="1">
    <source>
        <dbReference type="PROSITE" id="PS50041"/>
    </source>
</evidence>
<dbReference type="PANTHER" id="PTHR45784">
    <property type="entry name" value="C-TYPE LECTIN DOMAIN FAMILY 20 MEMBER A-RELATED"/>
    <property type="match status" value="1"/>
</dbReference>
<dbReference type="Pfam" id="PF00059">
    <property type="entry name" value="Lectin_C"/>
    <property type="match status" value="1"/>
</dbReference>
<proteinExistence type="predicted"/>
<comment type="caution">
    <text evidence="2">The sequence shown here is derived from an EMBL/GenBank/DDBJ whole genome shotgun (WGS) entry which is preliminary data.</text>
</comment>
<dbReference type="CDD" id="cd00037">
    <property type="entry name" value="CLECT"/>
    <property type="match status" value="1"/>
</dbReference>
<dbReference type="InterPro" id="IPR016186">
    <property type="entry name" value="C-type_lectin-like/link_sf"/>
</dbReference>
<dbReference type="Gene3D" id="3.10.100.10">
    <property type="entry name" value="Mannose-Binding Protein A, subunit A"/>
    <property type="match status" value="1"/>
</dbReference>
<keyword evidence="2" id="KW-0675">Receptor</keyword>
<sequence length="130" mass="14859">MTWNGALSYCRTFHTDLAFMGNLTDNNAMQIIAYVQKNSWIGMNRNTWNWSDGEQTSNLLWVPGQPTNAYLSDYCAVLDNGMFIETKCDELHYFFCQSTSPVQTLQIMKLQVMSDKSILDPNVQSAILEL</sequence>
<feature type="domain" description="C-type lectin" evidence="1">
    <location>
        <begin position="1"/>
        <end position="97"/>
    </location>
</feature>
<reference evidence="2" key="1">
    <citation type="submission" date="2020-07" db="EMBL/GenBank/DDBJ databases">
        <title>Clarias magur genome sequencing, assembly and annotation.</title>
        <authorList>
            <person name="Kushwaha B."/>
            <person name="Kumar R."/>
            <person name="Das P."/>
            <person name="Joshi C.G."/>
            <person name="Kumar D."/>
            <person name="Nagpure N.S."/>
            <person name="Pandey M."/>
            <person name="Agarwal S."/>
            <person name="Srivastava S."/>
            <person name="Singh M."/>
            <person name="Sahoo L."/>
            <person name="Jayasankar P."/>
            <person name="Meher P.K."/>
            <person name="Koringa P.G."/>
            <person name="Iquebal M.A."/>
            <person name="Das S.P."/>
            <person name="Bit A."/>
            <person name="Patnaik S."/>
            <person name="Patel N."/>
            <person name="Shah T.M."/>
            <person name="Hinsu A."/>
            <person name="Jena J.K."/>
        </authorList>
    </citation>
    <scope>NUCLEOTIDE SEQUENCE</scope>
    <source>
        <strain evidence="2">CIFAMagur01</strain>
        <tissue evidence="2">Testis</tissue>
    </source>
</reference>
<dbReference type="InterPro" id="IPR016187">
    <property type="entry name" value="CTDL_fold"/>
</dbReference>
<dbReference type="AlphaFoldDB" id="A0A8J4XAD3"/>
<dbReference type="SMART" id="SM00034">
    <property type="entry name" value="CLECT"/>
    <property type="match status" value="1"/>
</dbReference>
<gene>
    <name evidence="2" type="ORF">DAT39_019640</name>
</gene>
<name>A0A8J4XAD3_CLAMG</name>
<feature type="non-terminal residue" evidence="2">
    <location>
        <position position="1"/>
    </location>
</feature>
<dbReference type="InterPro" id="IPR001304">
    <property type="entry name" value="C-type_lectin-like"/>
</dbReference>
<organism evidence="2 3">
    <name type="scientific">Clarias magur</name>
    <name type="common">Asian catfish</name>
    <name type="synonym">Macropteronotus magur</name>
    <dbReference type="NCBI Taxonomy" id="1594786"/>
    <lineage>
        <taxon>Eukaryota</taxon>
        <taxon>Metazoa</taxon>
        <taxon>Chordata</taxon>
        <taxon>Craniata</taxon>
        <taxon>Vertebrata</taxon>
        <taxon>Euteleostomi</taxon>
        <taxon>Actinopterygii</taxon>
        <taxon>Neopterygii</taxon>
        <taxon>Teleostei</taxon>
        <taxon>Ostariophysi</taxon>
        <taxon>Siluriformes</taxon>
        <taxon>Clariidae</taxon>
        <taxon>Clarias</taxon>
    </lineage>
</organism>
<dbReference type="SUPFAM" id="SSF56436">
    <property type="entry name" value="C-type lectin-like"/>
    <property type="match status" value="1"/>
</dbReference>
<dbReference type="PROSITE" id="PS50041">
    <property type="entry name" value="C_TYPE_LECTIN_2"/>
    <property type="match status" value="1"/>
</dbReference>
<dbReference type="EMBL" id="QNUK01000661">
    <property type="protein sequence ID" value="KAF5890655.1"/>
    <property type="molecule type" value="Genomic_DNA"/>
</dbReference>
<dbReference type="PANTHER" id="PTHR45784:SF3">
    <property type="entry name" value="C-TYPE LECTIN DOMAIN FAMILY 4 MEMBER K-LIKE-RELATED"/>
    <property type="match status" value="1"/>
</dbReference>
<keyword evidence="3" id="KW-1185">Reference proteome</keyword>
<dbReference type="Proteomes" id="UP000727407">
    <property type="component" value="Unassembled WGS sequence"/>
</dbReference>
<evidence type="ECO:0000313" key="3">
    <source>
        <dbReference type="Proteomes" id="UP000727407"/>
    </source>
</evidence>
<dbReference type="OrthoDB" id="6369810at2759"/>